<proteinExistence type="predicted"/>
<evidence type="ECO:0000259" key="3">
    <source>
        <dbReference type="Pfam" id="PF08378"/>
    </source>
</evidence>
<feature type="coiled-coil region" evidence="1">
    <location>
        <begin position="46"/>
        <end position="73"/>
    </location>
</feature>
<sequence length="445" mass="50927">MVMGSKKPRTRITCWNCLQKVPIKYSGEACPNCGAPLTPKAYDARARELATQRRAFESELSKLQRQLNMAIRKNNRWGMLKNLPLLPSRRAIDELTPNTQQLREKIAELSHKRGFPFDRYYASEWFRQSRCFLRVNTSDPKVNASNPFGKPYYDQDGIFHMRVHRDNTWKRGVYGEYVVFSLLEEAIDAGELGPARLLWHLYIPTKQRLRSRGKAGIECTDEIDIALLTTHGLYSIEVKSLYCLIEVRPDSYQDGYSVITTRVGENGQPLTDKRAVDKGVAQNAGHVRALEEELAGFVPEGHVFNVTAYANSCGFEMSASQGIGGAYVATTSESPQNIVDVIRMIEGREETCWTKEQVDELADRMSIAYTDPDGSKREEHVKSIVTTHAPLPAPRRRHNKKNDRKPEKTKTRLRPKYQNRKSRFVEEELDDYLNGDYDDYDDYAS</sequence>
<name>A0A6N7XCQ3_9ACTN</name>
<organism evidence="4 5">
    <name type="scientific">Olsenella porci</name>
    <dbReference type="NCBI Taxonomy" id="2652279"/>
    <lineage>
        <taxon>Bacteria</taxon>
        <taxon>Bacillati</taxon>
        <taxon>Actinomycetota</taxon>
        <taxon>Coriobacteriia</taxon>
        <taxon>Coriobacteriales</taxon>
        <taxon>Atopobiaceae</taxon>
        <taxon>Olsenella</taxon>
    </lineage>
</organism>
<dbReference type="AlphaFoldDB" id="A0A6N7XCQ3"/>
<evidence type="ECO:0000313" key="4">
    <source>
        <dbReference type="EMBL" id="MST73370.1"/>
    </source>
</evidence>
<dbReference type="Pfam" id="PF08378">
    <property type="entry name" value="NERD"/>
    <property type="match status" value="1"/>
</dbReference>
<protein>
    <submittedName>
        <fullName evidence="4">NERD domain-containing protein</fullName>
    </submittedName>
</protein>
<dbReference type="InterPro" id="IPR011528">
    <property type="entry name" value="NERD"/>
</dbReference>
<keyword evidence="5" id="KW-1185">Reference proteome</keyword>
<dbReference type="Proteomes" id="UP000469325">
    <property type="component" value="Unassembled WGS sequence"/>
</dbReference>
<feature type="region of interest" description="Disordered" evidence="2">
    <location>
        <begin position="385"/>
        <end position="425"/>
    </location>
</feature>
<dbReference type="EMBL" id="VUNC01000009">
    <property type="protein sequence ID" value="MST73370.1"/>
    <property type="molecule type" value="Genomic_DNA"/>
</dbReference>
<gene>
    <name evidence="4" type="ORF">FYJ68_09695</name>
</gene>
<keyword evidence="1" id="KW-0175">Coiled coil</keyword>
<reference evidence="4 5" key="1">
    <citation type="submission" date="2019-08" db="EMBL/GenBank/DDBJ databases">
        <title>In-depth cultivation of the pig gut microbiome towards novel bacterial diversity and tailored functional studies.</title>
        <authorList>
            <person name="Wylensek D."/>
            <person name="Hitch T.C.A."/>
            <person name="Clavel T."/>
        </authorList>
    </citation>
    <scope>NUCLEOTIDE SEQUENCE [LARGE SCALE GENOMIC DNA]</scope>
    <source>
        <strain evidence="4 5">CA-Schmier-601-WT-1</strain>
    </source>
</reference>
<comment type="caution">
    <text evidence="4">The sequence shown here is derived from an EMBL/GenBank/DDBJ whole genome shotgun (WGS) entry which is preliminary data.</text>
</comment>
<feature type="compositionally biased region" description="Basic residues" evidence="2">
    <location>
        <begin position="411"/>
        <end position="422"/>
    </location>
</feature>
<evidence type="ECO:0000256" key="1">
    <source>
        <dbReference type="SAM" id="Coils"/>
    </source>
</evidence>
<evidence type="ECO:0000256" key="2">
    <source>
        <dbReference type="SAM" id="MobiDB-lite"/>
    </source>
</evidence>
<accession>A0A6N7XCQ3</accession>
<evidence type="ECO:0000313" key="5">
    <source>
        <dbReference type="Proteomes" id="UP000469325"/>
    </source>
</evidence>
<feature type="domain" description="NERD" evidence="3">
    <location>
        <begin position="172"/>
        <end position="305"/>
    </location>
</feature>
<feature type="compositionally biased region" description="Basic residues" evidence="2">
    <location>
        <begin position="394"/>
        <end position="403"/>
    </location>
</feature>